<keyword evidence="2" id="KW-1185">Reference proteome</keyword>
<dbReference type="Proteomes" id="UP000515344">
    <property type="component" value="Chromosome"/>
</dbReference>
<evidence type="ECO:0000313" key="2">
    <source>
        <dbReference type="Proteomes" id="UP000515344"/>
    </source>
</evidence>
<name>A0A7G5XDQ8_9BACT</name>
<proteinExistence type="predicted"/>
<reference evidence="2" key="1">
    <citation type="submission" date="2020-08" db="EMBL/GenBank/DDBJ databases">
        <title>Lacibacter sp. S13-6-6 genome sequencing.</title>
        <authorList>
            <person name="Jin L."/>
        </authorList>
    </citation>
    <scope>NUCLEOTIDE SEQUENCE [LARGE SCALE GENOMIC DNA]</scope>
    <source>
        <strain evidence="2">S13-6-6</strain>
    </source>
</reference>
<sequence length="270" mass="31041">MNRHCILFVFIFFGACKSNQLLIPTQRKVNAVKGSAFYQQAAKMDWKQRDSFATAELLAGNMPDFLRTFVPVFIDITDSVNNKKITAIIYVTPDYLSVGTNDDWARVPLTPMAAQQIADSLHCFLPTKKLVDDIYKTANVKLEPVPMFAFRDSTPTMYHHHLIIEGQRKLRKGLIGGIKKDVVLTEQLKQAGKQNKVAIYGWHYLTGRPIQPVYTGHVNWYVDYSHGIRLIYERIKVNGKWMHYTELANDPLLSRLLTDEPSFSFQRYPL</sequence>
<protein>
    <recommendedName>
        <fullName evidence="3">Lipoprotein</fullName>
    </recommendedName>
</protein>
<dbReference type="AlphaFoldDB" id="A0A7G5XDQ8"/>
<accession>A0A7G5XDQ8</accession>
<dbReference type="RefSeq" id="WP_182801873.1">
    <property type="nucleotide sequence ID" value="NZ_CP060007.1"/>
</dbReference>
<evidence type="ECO:0000313" key="1">
    <source>
        <dbReference type="EMBL" id="QNA43611.1"/>
    </source>
</evidence>
<organism evidence="1 2">
    <name type="scientific">Lacibacter sediminis</name>
    <dbReference type="NCBI Taxonomy" id="2760713"/>
    <lineage>
        <taxon>Bacteria</taxon>
        <taxon>Pseudomonadati</taxon>
        <taxon>Bacteroidota</taxon>
        <taxon>Chitinophagia</taxon>
        <taxon>Chitinophagales</taxon>
        <taxon>Chitinophagaceae</taxon>
        <taxon>Lacibacter</taxon>
    </lineage>
</organism>
<dbReference type="EMBL" id="CP060007">
    <property type="protein sequence ID" value="QNA43611.1"/>
    <property type="molecule type" value="Genomic_DNA"/>
</dbReference>
<evidence type="ECO:0008006" key="3">
    <source>
        <dbReference type="Google" id="ProtNLM"/>
    </source>
</evidence>
<dbReference type="PROSITE" id="PS51257">
    <property type="entry name" value="PROKAR_LIPOPROTEIN"/>
    <property type="match status" value="1"/>
</dbReference>
<dbReference type="KEGG" id="lacs:H4075_16200"/>
<gene>
    <name evidence="1" type="ORF">H4075_16200</name>
</gene>